<dbReference type="PROSITE" id="PS51419">
    <property type="entry name" value="RAB"/>
    <property type="match status" value="1"/>
</dbReference>
<feature type="region of interest" description="Disordered" evidence="1">
    <location>
        <begin position="557"/>
        <end position="584"/>
    </location>
</feature>
<reference evidence="2" key="1">
    <citation type="submission" date="2020-11" db="EMBL/GenBank/DDBJ databases">
        <authorList>
            <person name="Tran Van P."/>
        </authorList>
    </citation>
    <scope>NUCLEOTIDE SEQUENCE</scope>
</reference>
<dbReference type="InterPro" id="IPR040385">
    <property type="entry name" value="RABL6"/>
</dbReference>
<dbReference type="Gene3D" id="3.40.50.300">
    <property type="entry name" value="P-loop containing nucleotide triphosphate hydrolases"/>
    <property type="match status" value="2"/>
</dbReference>
<name>A0A7R9EZR5_9NEOP</name>
<dbReference type="InterPro" id="IPR027417">
    <property type="entry name" value="P-loop_NTPase"/>
</dbReference>
<gene>
    <name evidence="2" type="ORF">TBIB3V08_LOCUS6770</name>
</gene>
<evidence type="ECO:0008006" key="3">
    <source>
        <dbReference type="Google" id="ProtNLM"/>
    </source>
</evidence>
<accession>A0A7R9EZR5</accession>
<dbReference type="SUPFAM" id="SSF52540">
    <property type="entry name" value="P-loop containing nucleoside triphosphate hydrolases"/>
    <property type="match status" value="1"/>
</dbReference>
<evidence type="ECO:0000313" key="2">
    <source>
        <dbReference type="EMBL" id="CAD7444390.1"/>
    </source>
</evidence>
<feature type="region of interest" description="Disordered" evidence="1">
    <location>
        <begin position="506"/>
        <end position="525"/>
    </location>
</feature>
<dbReference type="PANTHER" id="PTHR14932">
    <property type="entry name" value="RAS GTPASE-RELATED"/>
    <property type="match status" value="1"/>
</dbReference>
<dbReference type="EMBL" id="OD566625">
    <property type="protein sequence ID" value="CAD7444390.1"/>
    <property type="molecule type" value="Genomic_DNA"/>
</dbReference>
<proteinExistence type="predicted"/>
<protein>
    <recommendedName>
        <fullName evidence="3">Rab-like protein 6</fullName>
    </recommendedName>
</protein>
<dbReference type="GO" id="GO:0005525">
    <property type="term" value="F:GTP binding"/>
    <property type="evidence" value="ECO:0007669"/>
    <property type="project" value="InterPro"/>
</dbReference>
<feature type="compositionally biased region" description="Basic and acidic residues" evidence="1">
    <location>
        <begin position="714"/>
        <end position="726"/>
    </location>
</feature>
<dbReference type="AlphaFoldDB" id="A0A7R9EZR5"/>
<feature type="compositionally biased region" description="Polar residues" evidence="1">
    <location>
        <begin position="658"/>
        <end position="667"/>
    </location>
</feature>
<dbReference type="GO" id="GO:0005634">
    <property type="term" value="C:nucleus"/>
    <property type="evidence" value="ECO:0007669"/>
    <property type="project" value="TreeGrafter"/>
</dbReference>
<dbReference type="PANTHER" id="PTHR14932:SF1">
    <property type="entry name" value="RAB-LIKE PROTEIN 6"/>
    <property type="match status" value="1"/>
</dbReference>
<feature type="region of interest" description="Disordered" evidence="1">
    <location>
        <begin position="629"/>
        <end position="768"/>
    </location>
</feature>
<dbReference type="GO" id="GO:0005829">
    <property type="term" value="C:cytosol"/>
    <property type="evidence" value="ECO:0007669"/>
    <property type="project" value="TreeGrafter"/>
</dbReference>
<feature type="compositionally biased region" description="Basic and acidic residues" evidence="1">
    <location>
        <begin position="507"/>
        <end position="520"/>
    </location>
</feature>
<evidence type="ECO:0000256" key="1">
    <source>
        <dbReference type="SAM" id="MobiDB-lite"/>
    </source>
</evidence>
<feature type="compositionally biased region" description="Basic residues" evidence="1">
    <location>
        <begin position="727"/>
        <end position="738"/>
    </location>
</feature>
<organism evidence="2">
    <name type="scientific">Timema bartmani</name>
    <dbReference type="NCBI Taxonomy" id="61472"/>
    <lineage>
        <taxon>Eukaryota</taxon>
        <taxon>Metazoa</taxon>
        <taxon>Ecdysozoa</taxon>
        <taxon>Arthropoda</taxon>
        <taxon>Hexapoda</taxon>
        <taxon>Insecta</taxon>
        <taxon>Pterygota</taxon>
        <taxon>Neoptera</taxon>
        <taxon>Polyneoptera</taxon>
        <taxon>Phasmatodea</taxon>
        <taxon>Timematodea</taxon>
        <taxon>Timematoidea</taxon>
        <taxon>Timematidae</taxon>
        <taxon>Timema</taxon>
    </lineage>
</organism>
<sequence>MFSALKRLTSKGDAPGGSARPGHQAMAHSLQKKFSRGVQYNMKIIIKGDQNVGKTCLFHRLQGHSFVEDYIPTEEIQVELVECGSEKCSVAFGNATLPLGVLCCLRECYVASRSALLPLGVLCCLQECYVASRSALLSPGVPCYLQVCPVASRSALLPPGVLCFLQVACIQWSYKATDDVVKVEVWDVVDRGKKKRRFDGLKLENSQLEMPEEPALDAEFLDVYKGTNGVIIMMDITKSWTFDYVQRELPKVPDHIPVLVLANHCDMAHHRTVTPDHVTYFIESFHRPPGSAQVRYSESSMRNGFGLKLIHKFFNLPFLQLQRETFLAQLETNLQETLLTSQELDLYQEGDDADYDKFLNNMINKRRQVASSTSSVTSLANVGMSAQSFSPSQTSQSSHQLSVLSGQSFAPKMGTEALSGIRRSQSGPIGAGTPIPGSNPALLARVITPEQDQHDTGSNATVGSNAAPNELMLPTIPSHLVDFPTAALVRSDTSSRTTGFMSKIFSKSKDSAEESTEKRQSLVSPEPVLSVEEFVPDGGLLDRSDMETGNPLVAGFQDELDPDDVMLRDHVPGDGSPLGTHRDSISSVEAADVNRMDSLKLLSPQGAESEDAALNGEVSSITADAFDSWLGADSKWRRSPEGDSNGAGRDDEEDEASMSVSVASSNIHLELLEPRQGEAGSGGSSPTTLRDKRREKHRDKTEEKSSKKHKKKSSKDNLKSAPADDKKKKKKKSISGHKTRSDERERDELEEFLNGPGLTPPDAAYEAI</sequence>